<evidence type="ECO:0008006" key="3">
    <source>
        <dbReference type="Google" id="ProtNLM"/>
    </source>
</evidence>
<protein>
    <recommendedName>
        <fullName evidence="3">Glycosyl hydrolase family 71</fullName>
    </recommendedName>
</protein>
<dbReference type="EMBL" id="JBEXAC010000002">
    <property type="protein sequence ID" value="MET7000763.1"/>
    <property type="molecule type" value="Genomic_DNA"/>
</dbReference>
<comment type="caution">
    <text evidence="1">The sequence shown here is derived from an EMBL/GenBank/DDBJ whole genome shotgun (WGS) entry which is preliminary data.</text>
</comment>
<proteinExistence type="predicted"/>
<name>A0ABV2TCM2_9BACT</name>
<reference evidence="1 2" key="1">
    <citation type="submission" date="2024-06" db="EMBL/GenBank/DDBJ databases">
        <title>Chitinophaga defluvii sp. nov., isolated from municipal sewage.</title>
        <authorList>
            <person name="Zhang L."/>
        </authorList>
    </citation>
    <scope>NUCLEOTIDE SEQUENCE [LARGE SCALE GENOMIC DNA]</scope>
    <source>
        <strain evidence="1 2">H8</strain>
    </source>
</reference>
<evidence type="ECO:0000313" key="2">
    <source>
        <dbReference type="Proteomes" id="UP001549749"/>
    </source>
</evidence>
<keyword evidence="2" id="KW-1185">Reference proteome</keyword>
<gene>
    <name evidence="1" type="ORF">ABR189_25500</name>
</gene>
<evidence type="ECO:0000313" key="1">
    <source>
        <dbReference type="EMBL" id="MET7000763.1"/>
    </source>
</evidence>
<dbReference type="Gene3D" id="3.20.20.80">
    <property type="entry name" value="Glycosidases"/>
    <property type="match status" value="1"/>
</dbReference>
<organism evidence="1 2">
    <name type="scientific">Chitinophaga defluvii</name>
    <dbReference type="NCBI Taxonomy" id="3163343"/>
    <lineage>
        <taxon>Bacteria</taxon>
        <taxon>Pseudomonadati</taxon>
        <taxon>Bacteroidota</taxon>
        <taxon>Chitinophagia</taxon>
        <taxon>Chitinophagales</taxon>
        <taxon>Chitinophagaceae</taxon>
        <taxon>Chitinophaga</taxon>
    </lineage>
</organism>
<sequence>MMMSFSYKYLHRYALWLVRSSFMVAVITGWGSEKGMAQQQSSPQLLSSSKADTWVATDDLGRSTPTNEVTGNIRKDRFAGIFYFIWQGAHGYDRHSSGNATESVMEKTPGDTASPYDISQLLKANPQNPQYGPMHAFHYWGQPYFGYYLPDDEWIIRKHAQMLSDAGVDVIVLDVTNAAIYQPQVAKIAAVYRDMRKNGLSTPQIAFIVNSVPEKTVGRLYENIYKKQLYSDLWFYWKGKPLLLCPPEAVTPEISRFFTIRQSWAWSNAEGWFGNGKDKWTWLDNTPQAYGWHTAPDKPEQISVNIAQHPATNIGRSFHQGHQPDSSGFRSGEGLNFAEQWKRALEVDPEFVFITGWNEWVAMRFAAGNEPASFLGKPIKKGETFFVDLYNEEYSRDAEPVKGGFGDNYYYQLIDGIRRYKGTRPVPVANAVAAVKIDGAFHDWKNVIPAFEDDKGDIFHRDHPGWGRIQRYENSTGRNDIIAARVAVNKKYISFYVKTAATLTSWKDSAWMNLFIRVKDADAPDWKGFNYLVNRQAVNANTTTLEACTGGWNWKKIADVRYAVKGNEMELQLPVTQLGISSKEGFEIDFKWADNAPLDGDVMHWLDKGDTAPNARFSYRYIYHPLHSTK</sequence>
<accession>A0ABV2TCM2</accession>
<dbReference type="RefSeq" id="WP_354663316.1">
    <property type="nucleotide sequence ID" value="NZ_JBEXAC010000002.1"/>
</dbReference>
<dbReference type="Proteomes" id="UP001549749">
    <property type="component" value="Unassembled WGS sequence"/>
</dbReference>